<proteinExistence type="predicted"/>
<keyword evidence="2" id="KW-1185">Reference proteome</keyword>
<dbReference type="AlphaFoldDB" id="A0A7J7H7S8"/>
<organism evidence="1 2">
    <name type="scientific">Camellia sinensis</name>
    <name type="common">Tea plant</name>
    <name type="synonym">Thea sinensis</name>
    <dbReference type="NCBI Taxonomy" id="4442"/>
    <lineage>
        <taxon>Eukaryota</taxon>
        <taxon>Viridiplantae</taxon>
        <taxon>Streptophyta</taxon>
        <taxon>Embryophyta</taxon>
        <taxon>Tracheophyta</taxon>
        <taxon>Spermatophyta</taxon>
        <taxon>Magnoliopsida</taxon>
        <taxon>eudicotyledons</taxon>
        <taxon>Gunneridae</taxon>
        <taxon>Pentapetalae</taxon>
        <taxon>asterids</taxon>
        <taxon>Ericales</taxon>
        <taxon>Theaceae</taxon>
        <taxon>Camellia</taxon>
    </lineage>
</organism>
<gene>
    <name evidence="1" type="ORF">HYC85_014248</name>
</gene>
<name>A0A7J7H7S8_CAMSI</name>
<comment type="caution">
    <text evidence="1">The sequence shown here is derived from an EMBL/GenBank/DDBJ whole genome shotgun (WGS) entry which is preliminary data.</text>
</comment>
<dbReference type="GO" id="GO:0006572">
    <property type="term" value="P:L-tyrosine catabolic process"/>
    <property type="evidence" value="ECO:0007669"/>
    <property type="project" value="TreeGrafter"/>
</dbReference>
<reference evidence="1 2" key="2">
    <citation type="submission" date="2020-07" db="EMBL/GenBank/DDBJ databases">
        <title>Genome assembly of wild tea tree DASZ reveals pedigree and selection history of tea varieties.</title>
        <authorList>
            <person name="Zhang W."/>
        </authorList>
    </citation>
    <scope>NUCLEOTIDE SEQUENCE [LARGE SCALE GENOMIC DNA]</scope>
    <source>
        <strain evidence="2">cv. G240</strain>
        <tissue evidence="1">Leaf</tissue>
    </source>
</reference>
<dbReference type="Gene3D" id="3.90.1150.10">
    <property type="entry name" value="Aspartate Aminotransferase, domain 1"/>
    <property type="match status" value="1"/>
</dbReference>
<dbReference type="GO" id="GO:0004838">
    <property type="term" value="F:L-tyrosine-2-oxoglutarate transaminase activity"/>
    <property type="evidence" value="ECO:0007669"/>
    <property type="project" value="TreeGrafter"/>
</dbReference>
<evidence type="ECO:0000313" key="1">
    <source>
        <dbReference type="EMBL" id="KAF5948291.1"/>
    </source>
</evidence>
<dbReference type="EMBL" id="JACBKZ010000006">
    <property type="protein sequence ID" value="KAF5948291.1"/>
    <property type="molecule type" value="Genomic_DNA"/>
</dbReference>
<dbReference type="PANTHER" id="PTHR45744">
    <property type="entry name" value="TYROSINE AMINOTRANSFERASE"/>
    <property type="match status" value="1"/>
</dbReference>
<sequence length="95" mass="10437">MENGLAERWGFRGSELVNKASAISIRSVLNEVMQNMDEEDLRPTIPLGHGDPSAFPSFRTTPIAEDAVSDALHSAKFNGYAPTVGILPARRYTYL</sequence>
<dbReference type="PANTHER" id="PTHR45744:SF11">
    <property type="entry name" value="TYROSINE AMINOTRANSFERASE"/>
    <property type="match status" value="1"/>
</dbReference>
<dbReference type="InterPro" id="IPR015421">
    <property type="entry name" value="PyrdxlP-dep_Trfase_major"/>
</dbReference>
<accession>A0A7J7H7S8</accession>
<protein>
    <recommendedName>
        <fullName evidence="3">Aminotransferase class I/classII domain-containing protein</fullName>
    </recommendedName>
</protein>
<evidence type="ECO:0000313" key="2">
    <source>
        <dbReference type="Proteomes" id="UP000593564"/>
    </source>
</evidence>
<dbReference type="InterPro" id="IPR015422">
    <property type="entry name" value="PyrdxlP-dep_Trfase_small"/>
</dbReference>
<dbReference type="Proteomes" id="UP000593564">
    <property type="component" value="Unassembled WGS sequence"/>
</dbReference>
<dbReference type="Gene3D" id="3.40.640.10">
    <property type="entry name" value="Type I PLP-dependent aspartate aminotransferase-like (Major domain)"/>
    <property type="match status" value="1"/>
</dbReference>
<reference evidence="2" key="1">
    <citation type="journal article" date="2020" name="Nat. Commun.">
        <title>Genome assembly of wild tea tree DASZ reveals pedigree and selection history of tea varieties.</title>
        <authorList>
            <person name="Zhang W."/>
            <person name="Zhang Y."/>
            <person name="Qiu H."/>
            <person name="Guo Y."/>
            <person name="Wan H."/>
            <person name="Zhang X."/>
            <person name="Scossa F."/>
            <person name="Alseekh S."/>
            <person name="Zhang Q."/>
            <person name="Wang P."/>
            <person name="Xu L."/>
            <person name="Schmidt M.H."/>
            <person name="Jia X."/>
            <person name="Li D."/>
            <person name="Zhu A."/>
            <person name="Guo F."/>
            <person name="Chen W."/>
            <person name="Ni D."/>
            <person name="Usadel B."/>
            <person name="Fernie A.R."/>
            <person name="Wen W."/>
        </authorList>
    </citation>
    <scope>NUCLEOTIDE SEQUENCE [LARGE SCALE GENOMIC DNA]</scope>
    <source>
        <strain evidence="2">cv. G240</strain>
    </source>
</reference>
<evidence type="ECO:0008006" key="3">
    <source>
        <dbReference type="Google" id="ProtNLM"/>
    </source>
</evidence>